<dbReference type="RefSeq" id="WP_271184917.1">
    <property type="nucleotide sequence ID" value="NZ_BSFE01000001.1"/>
</dbReference>
<sequence>MFGFGNTYRDRLTRAYNSALQANEGPLAFDLAQEALRIVDNSKPWPFDQPERERYLGRMHGMCAAALLERVQVDPVGLAPQMIAAAELALEYLRPFGGEDYAISLFNWAQAILSHSPEHGGDAVERAIGALEEANAIDLPGDAGALRIDILVALADGYRSRSRGSRRENFERAFDYLTRAEQNPRLKSQPFMRARVVLALGVLSLHSPIGSEHLNSENAIRWLEEASALAILARSEGLWANAQANLATAYRQDLRPKHRRTRFRRALEANANSITYFEKAGAHLDLANALNQRAGLIAEQPGDDLARNLDEAIELLQRALRILSTGDFPKRTYEYQRNLEVLEARRSGGRLPSQYEKEVAKARAVVDQLDELCDGNEWAAAQSELGSCLLDLRKNQTAAAVEEAITCFENALRVYQPDSDLENWAVAKGNLANAYSARMEGGSSENVDRAIALQQEVLDRLDYASHPDRWVKAILTQAQNYLERINGFSADNVEMAIILGEEAKATITARSAPRDRAAVLMALSGAYQSRERGDELSNLKLAACQLREAIDICSVGEAGDASASLKLYNLLRRISSLEGGAHKPRSDSKSVSGKEFVDNLCELAGRIPKERDPFGWARAQISVGDALIIFPLSPNEDLTDFVNGMAEQQVEAVAAYKAALEIIDERTHPAWYASTLSRVARAHFMHFFLSETLDYGWSGLHQRTAPVAGERSERTKSALAAAIEAARKQADILDDFPSSTEKLAASCELGEYQVAARDWSGATDAFGLAARCANMLVADVEASATDLAGALKYFTKMVELAPYAAAMSGNFDEAIALAEAGRARLLAKALSIDALAISAKEREGIRLLQERVATLEAELLSPLVFDKRSRLNQIIQTRRETRIAIGEAFSIAGEASSPFGTVERLVNSTRSVVFPITSEFGGKLLVFVESDGGVQRSVVELPSNLDLERLRPRLDGVGTNTARGAAESVFAGNRSQGWVSEMFLKALDKICSDVADFVVGPLFDRLEDVAPGTQELIIVCDGVFGALPVGLARTHAFGGTFSERYQIGIIPSLKVADLLECKPRRVTGAKPWSAGVLSSRWGQTNEGELKFAEVEARVIKGVVGSEGCAASIDQSLTQEQALQLLNGHDIWHLCAHGHFNDGSPLDSGIVIGPNEQLSLRKLFERRSLSPPDLVVLSSCNVGSYATGSSRQELIGLPSALLQLGARGVIASQWIVNDAVTAVLMGRFYECLAASNNPPPVSFREAQLWVANATAGELKKKLGDWCSLGGVPETAIAELAQALGLGQCPASARPCSNPQLWAGWSYFGI</sequence>
<comment type="caution">
    <text evidence="2">The sequence shown here is derived from an EMBL/GenBank/DDBJ whole genome shotgun (WGS) entry which is preliminary data.</text>
</comment>
<evidence type="ECO:0000259" key="1">
    <source>
        <dbReference type="Pfam" id="PF12770"/>
    </source>
</evidence>
<dbReference type="Pfam" id="PF12770">
    <property type="entry name" value="CHAT"/>
    <property type="match status" value="1"/>
</dbReference>
<dbReference type="InterPro" id="IPR024983">
    <property type="entry name" value="CHAT_dom"/>
</dbReference>
<reference evidence="2" key="1">
    <citation type="journal article" date="2014" name="Int. J. Syst. Evol. Microbiol.">
        <title>Complete genome sequence of Corynebacterium casei LMG S-19264T (=DSM 44701T), isolated from a smear-ripened cheese.</title>
        <authorList>
            <consortium name="US DOE Joint Genome Institute (JGI-PGF)"/>
            <person name="Walter F."/>
            <person name="Albersmeier A."/>
            <person name="Kalinowski J."/>
            <person name="Ruckert C."/>
        </authorList>
    </citation>
    <scope>NUCLEOTIDE SEQUENCE</scope>
    <source>
        <strain evidence="2">VKM B-1513</strain>
    </source>
</reference>
<proteinExistence type="predicted"/>
<keyword evidence="3" id="KW-1185">Reference proteome</keyword>
<dbReference type="PANTHER" id="PTHR10098:SF108">
    <property type="entry name" value="TETRATRICOPEPTIDE REPEAT PROTEIN 28"/>
    <property type="match status" value="1"/>
</dbReference>
<dbReference type="PANTHER" id="PTHR10098">
    <property type="entry name" value="RAPSYN-RELATED"/>
    <property type="match status" value="1"/>
</dbReference>
<evidence type="ECO:0000313" key="3">
    <source>
        <dbReference type="Proteomes" id="UP001143486"/>
    </source>
</evidence>
<protein>
    <recommendedName>
        <fullName evidence="1">CHAT domain-containing protein</fullName>
    </recommendedName>
</protein>
<dbReference type="Gene3D" id="1.25.40.10">
    <property type="entry name" value="Tetratricopeptide repeat domain"/>
    <property type="match status" value="1"/>
</dbReference>
<name>A0A9W6MM59_9PROT</name>
<dbReference type="Proteomes" id="UP001143486">
    <property type="component" value="Unassembled WGS sequence"/>
</dbReference>
<gene>
    <name evidence="2" type="ORF">GCM10017621_00240</name>
</gene>
<evidence type="ECO:0000313" key="2">
    <source>
        <dbReference type="EMBL" id="GLK50516.1"/>
    </source>
</evidence>
<reference evidence="2" key="2">
    <citation type="submission" date="2023-01" db="EMBL/GenBank/DDBJ databases">
        <authorList>
            <person name="Sun Q."/>
            <person name="Evtushenko L."/>
        </authorList>
    </citation>
    <scope>NUCLEOTIDE SEQUENCE</scope>
    <source>
        <strain evidence="2">VKM B-1513</strain>
    </source>
</reference>
<feature type="domain" description="CHAT" evidence="1">
    <location>
        <begin position="1000"/>
        <end position="1302"/>
    </location>
</feature>
<organism evidence="2 3">
    <name type="scientific">Maricaulis virginensis</name>
    <dbReference type="NCBI Taxonomy" id="144022"/>
    <lineage>
        <taxon>Bacteria</taxon>
        <taxon>Pseudomonadati</taxon>
        <taxon>Pseudomonadota</taxon>
        <taxon>Alphaproteobacteria</taxon>
        <taxon>Maricaulales</taxon>
        <taxon>Maricaulaceae</taxon>
        <taxon>Maricaulis</taxon>
    </lineage>
</organism>
<dbReference type="EMBL" id="BSFE01000001">
    <property type="protein sequence ID" value="GLK50516.1"/>
    <property type="molecule type" value="Genomic_DNA"/>
</dbReference>
<accession>A0A9W6MM59</accession>
<dbReference type="InterPro" id="IPR011990">
    <property type="entry name" value="TPR-like_helical_dom_sf"/>
</dbReference>